<keyword evidence="10" id="KW-1185">Reference proteome</keyword>
<evidence type="ECO:0000256" key="8">
    <source>
        <dbReference type="SAM" id="Phobius"/>
    </source>
</evidence>
<feature type="transmembrane region" description="Helical" evidence="8">
    <location>
        <begin position="203"/>
        <end position="227"/>
    </location>
</feature>
<comment type="caution">
    <text evidence="9">The sequence shown here is derived from an EMBL/GenBank/DDBJ whole genome shotgun (WGS) entry which is preliminary data.</text>
</comment>
<reference evidence="9 10" key="1">
    <citation type="submission" date="2019-08" db="EMBL/GenBank/DDBJ databases">
        <title>Paraburkholderia sp. DCY113.</title>
        <authorList>
            <person name="Kang J."/>
        </authorList>
    </citation>
    <scope>NUCLEOTIDE SEQUENCE [LARGE SCALE GENOMIC DNA]</scope>
    <source>
        <strain evidence="9 10">DCY113</strain>
    </source>
</reference>
<accession>A0A5B0HGI6</accession>
<organism evidence="9 10">
    <name type="scientific">Paraburkholderia panacisoli</name>
    <dbReference type="NCBI Taxonomy" id="2603818"/>
    <lineage>
        <taxon>Bacteria</taxon>
        <taxon>Pseudomonadati</taxon>
        <taxon>Pseudomonadota</taxon>
        <taxon>Betaproteobacteria</taxon>
        <taxon>Burkholderiales</taxon>
        <taxon>Burkholderiaceae</taxon>
        <taxon>Paraburkholderia</taxon>
    </lineage>
</organism>
<gene>
    <name evidence="9" type="ORF">FVF58_06135</name>
</gene>
<feature type="transmembrane region" description="Helical" evidence="8">
    <location>
        <begin position="164"/>
        <end position="197"/>
    </location>
</feature>
<feature type="transmembrane region" description="Helical" evidence="8">
    <location>
        <begin position="125"/>
        <end position="152"/>
    </location>
</feature>
<protein>
    <submittedName>
        <fullName evidence="9">DUF2029 domain-containing protein</fullName>
    </submittedName>
</protein>
<dbReference type="InterPro" id="IPR018584">
    <property type="entry name" value="GT87"/>
</dbReference>
<dbReference type="RefSeq" id="WP_149668996.1">
    <property type="nucleotide sequence ID" value="NZ_VTUZ01000003.1"/>
</dbReference>
<evidence type="ECO:0000256" key="4">
    <source>
        <dbReference type="ARBA" id="ARBA00022692"/>
    </source>
</evidence>
<keyword evidence="5 8" id="KW-1133">Transmembrane helix</keyword>
<dbReference type="GO" id="GO:0005886">
    <property type="term" value="C:plasma membrane"/>
    <property type="evidence" value="ECO:0007669"/>
    <property type="project" value="UniProtKB-SubCell"/>
</dbReference>
<feature type="transmembrane region" description="Helical" evidence="8">
    <location>
        <begin position="38"/>
        <end position="58"/>
    </location>
</feature>
<evidence type="ECO:0000313" key="9">
    <source>
        <dbReference type="EMBL" id="KAA1014429.1"/>
    </source>
</evidence>
<keyword evidence="2" id="KW-1003">Cell membrane</keyword>
<feature type="transmembrane region" description="Helical" evidence="8">
    <location>
        <begin position="297"/>
        <end position="317"/>
    </location>
</feature>
<dbReference type="GO" id="GO:0016758">
    <property type="term" value="F:hexosyltransferase activity"/>
    <property type="evidence" value="ECO:0007669"/>
    <property type="project" value="InterPro"/>
</dbReference>
<evidence type="ECO:0000256" key="3">
    <source>
        <dbReference type="ARBA" id="ARBA00022679"/>
    </source>
</evidence>
<comment type="subcellular location">
    <subcellularLocation>
        <location evidence="1">Cell membrane</location>
        <topology evidence="1">Multi-pass membrane protein</topology>
    </subcellularLocation>
</comment>
<evidence type="ECO:0000256" key="2">
    <source>
        <dbReference type="ARBA" id="ARBA00022475"/>
    </source>
</evidence>
<dbReference type="EMBL" id="VTUZ01000003">
    <property type="protein sequence ID" value="KAA1014429.1"/>
    <property type="molecule type" value="Genomic_DNA"/>
</dbReference>
<keyword evidence="4 8" id="KW-0812">Transmembrane</keyword>
<evidence type="ECO:0000256" key="5">
    <source>
        <dbReference type="ARBA" id="ARBA00022989"/>
    </source>
</evidence>
<keyword evidence="6 8" id="KW-0472">Membrane</keyword>
<sequence length="427" mass="46299">MNLHTFRHAPPKCRPLPALHAAGPARRPHWLNADRLRLYPIIVFGCYALFIAIYLIRLSRQNEVSGMSPFVVDFLPFWSAAVLALHGHAIDAYNVQALSAIEVGTVPYLGTVNGILPWLYPPNTLLLVVPLALLPYKAAAVLWLGGAYVLFIKVIRAIVPDRHAILPVLFFPGALFVISVGQNGLLTAALAGCGLVWLPRRPVAAGVCMGLLCMKPQLVLLFPLALLCSHSWRALAAFVLTAGATLAFAVLAFGADTLTAFLHNTGIATYSIESAHATLARMPTVFALATLVHAPAVLAYSAQAACALIAAAAVCYAWGRESSYALRAATLICASLLVSPYLYDYDLAWLGVLIAWYCRHALVEGWERGEREWLAVLWIAPLAGMLIVACGPFQFLPLISLTTLGMLLRRIALEGRKAPVFQRYADE</sequence>
<evidence type="ECO:0000256" key="6">
    <source>
        <dbReference type="ARBA" id="ARBA00023136"/>
    </source>
</evidence>
<dbReference type="AlphaFoldDB" id="A0A5B0HGI6"/>
<evidence type="ECO:0000256" key="1">
    <source>
        <dbReference type="ARBA" id="ARBA00004651"/>
    </source>
</evidence>
<feature type="transmembrane region" description="Helical" evidence="8">
    <location>
        <begin position="234"/>
        <end position="255"/>
    </location>
</feature>
<comment type="similarity">
    <text evidence="7">Belongs to the glycosyltransferase 87 family.</text>
</comment>
<evidence type="ECO:0000313" key="10">
    <source>
        <dbReference type="Proteomes" id="UP000325273"/>
    </source>
</evidence>
<feature type="transmembrane region" description="Helical" evidence="8">
    <location>
        <begin position="70"/>
        <end position="90"/>
    </location>
</feature>
<proteinExistence type="inferred from homology"/>
<feature type="transmembrane region" description="Helical" evidence="8">
    <location>
        <begin position="375"/>
        <end position="408"/>
    </location>
</feature>
<name>A0A5B0HGI6_9BURK</name>
<evidence type="ECO:0000256" key="7">
    <source>
        <dbReference type="ARBA" id="ARBA00024033"/>
    </source>
</evidence>
<dbReference type="Pfam" id="PF09594">
    <property type="entry name" value="GT87"/>
    <property type="match status" value="1"/>
</dbReference>
<keyword evidence="3" id="KW-0808">Transferase</keyword>
<dbReference type="Proteomes" id="UP000325273">
    <property type="component" value="Unassembled WGS sequence"/>
</dbReference>